<reference evidence="1 2" key="1">
    <citation type="submission" date="2018-06" db="EMBL/GenBank/DDBJ databases">
        <authorList>
            <consortium name="Pathogen Informatics"/>
            <person name="Doyle S."/>
        </authorList>
    </citation>
    <scope>NUCLEOTIDE SEQUENCE [LARGE SCALE GENOMIC DNA]</scope>
    <source>
        <strain evidence="1 2">NCTC11685</strain>
    </source>
</reference>
<accession>A0A7H4N010</accession>
<evidence type="ECO:0000313" key="1">
    <source>
        <dbReference type="EMBL" id="STV72367.1"/>
    </source>
</evidence>
<dbReference type="AlphaFoldDB" id="A0A7H4N010"/>
<dbReference type="Proteomes" id="UP000254863">
    <property type="component" value="Unassembled WGS sequence"/>
</dbReference>
<gene>
    <name evidence="1" type="ORF">NCTC11685_00574</name>
</gene>
<evidence type="ECO:0000313" key="2">
    <source>
        <dbReference type="Proteomes" id="UP000254863"/>
    </source>
</evidence>
<proteinExistence type="predicted"/>
<protein>
    <submittedName>
        <fullName evidence="1">Uncharacterized protein</fullName>
    </submittedName>
</protein>
<dbReference type="EMBL" id="UGMS01000001">
    <property type="protein sequence ID" value="STV72367.1"/>
    <property type="molecule type" value="Genomic_DNA"/>
</dbReference>
<sequence>MYIDEIGDNRSVPPCKPGIKFGKPGINIHRLAAHGFRQPGKKLDIEPGGLVVFHIFIREKGHIRTGGDFPRLLEGLGAKGRQGAGGAKEQGSRAESFKRFIQPPESGQITCWRDRYRPAGRKRMRRAVFAAGVNDSRYCAPGRSLPRQPSARRARWAADFRPYGRASSAA</sequence>
<comment type="caution">
    <text evidence="1">The sequence shown here is derived from an EMBL/GenBank/DDBJ whole genome shotgun (WGS) entry which is preliminary data.</text>
</comment>
<name>A0A7H4N010_9ENTR</name>
<organism evidence="1 2">
    <name type="scientific">Klebsiella michiganensis</name>
    <dbReference type="NCBI Taxonomy" id="1134687"/>
    <lineage>
        <taxon>Bacteria</taxon>
        <taxon>Pseudomonadati</taxon>
        <taxon>Pseudomonadota</taxon>
        <taxon>Gammaproteobacteria</taxon>
        <taxon>Enterobacterales</taxon>
        <taxon>Enterobacteriaceae</taxon>
        <taxon>Klebsiella/Raoultella group</taxon>
        <taxon>Klebsiella</taxon>
    </lineage>
</organism>